<gene>
    <name evidence="9" type="ORF">JQS43_16685</name>
</gene>
<evidence type="ECO:0000259" key="8">
    <source>
        <dbReference type="PROSITE" id="PS50011"/>
    </source>
</evidence>
<dbReference type="Gene3D" id="3.30.200.20">
    <property type="entry name" value="Phosphorylase Kinase, domain 1"/>
    <property type="match status" value="1"/>
</dbReference>
<dbReference type="SMART" id="SM00220">
    <property type="entry name" value="S_TKc"/>
    <property type="match status" value="1"/>
</dbReference>
<evidence type="ECO:0000256" key="2">
    <source>
        <dbReference type="ARBA" id="ARBA00022527"/>
    </source>
</evidence>
<keyword evidence="6" id="KW-0067">ATP-binding</keyword>
<dbReference type="PANTHER" id="PTHR43289:SF6">
    <property type="entry name" value="SERINE_THREONINE-PROTEIN KINASE NEKL-3"/>
    <property type="match status" value="1"/>
</dbReference>
<dbReference type="SUPFAM" id="SSF56112">
    <property type="entry name" value="Protein kinase-like (PK-like)"/>
    <property type="match status" value="1"/>
</dbReference>
<dbReference type="RefSeq" id="WP_239675339.1">
    <property type="nucleotide sequence ID" value="NZ_CP070499.1"/>
</dbReference>
<feature type="domain" description="Protein kinase" evidence="8">
    <location>
        <begin position="11"/>
        <end position="278"/>
    </location>
</feature>
<dbReference type="Gene3D" id="1.10.510.10">
    <property type="entry name" value="Transferase(Phosphotransferase) domain 1"/>
    <property type="match status" value="1"/>
</dbReference>
<keyword evidence="5 9" id="KW-0418">Kinase</keyword>
<keyword evidence="10" id="KW-1185">Reference proteome</keyword>
<dbReference type="EC" id="2.7.11.1" evidence="1"/>
<dbReference type="CDD" id="cd14014">
    <property type="entry name" value="STKc_PknB_like"/>
    <property type="match status" value="1"/>
</dbReference>
<sequence length="476" mass="50629">MREGMLIADRYEVTAAIGPGGMGEVWEGYDRRLDRRVAVKFIRRTGLLGEVDYEQAVRRFAREARVTAKLEHPGVPTVFDLGSHDGETYLAMQLVIGRTLKDVIAEQGPLPGAWAAAIGAQVCSVLATAHAGSMIHRDLKPSNLMLCPDGSVKVLDFGIAALLDAVDLTRLTTTGQLLGTPAYMAPEQFTGEELGPATDLYALGCVLYELLAGQPPFGADHPFQLMRRHQQQAPPALAPVRPDLPAALAELVGQLLAKSAPERPAHAGEVYLRLLPHVAEGAERTGGSAVAQGPTRPYHYPLGPLPVLRAAPKPPSGPSPAPQPVPAGGGAAAQALQRQQQDVVELVGEGRVTEAGEVLAEAVRAAAASLGPSAAEVVDARLALARVYLLAGDHRRALAVQQELLPDLARHYGEEHSLVWGTRRSIAECQSAIGDHARARAELRELVAARVQQVGPADSQVRELRAELARLEGTGR</sequence>
<keyword evidence="3" id="KW-0808">Transferase</keyword>
<evidence type="ECO:0000256" key="4">
    <source>
        <dbReference type="ARBA" id="ARBA00022741"/>
    </source>
</evidence>
<dbReference type="AlphaFoldDB" id="A0A895YHQ1"/>
<evidence type="ECO:0000313" key="9">
    <source>
        <dbReference type="EMBL" id="QSB13258.1"/>
    </source>
</evidence>
<keyword evidence="2" id="KW-0723">Serine/threonine-protein kinase</keyword>
<dbReference type="Pfam" id="PF00069">
    <property type="entry name" value="Pkinase"/>
    <property type="match status" value="1"/>
</dbReference>
<dbReference type="GO" id="GO:0004674">
    <property type="term" value="F:protein serine/threonine kinase activity"/>
    <property type="evidence" value="ECO:0007669"/>
    <property type="project" value="UniProtKB-KW"/>
</dbReference>
<dbReference type="FunFam" id="1.10.510.10:FF:000021">
    <property type="entry name" value="Serine/threonine protein kinase"/>
    <property type="match status" value="1"/>
</dbReference>
<dbReference type="InterPro" id="IPR000719">
    <property type="entry name" value="Prot_kinase_dom"/>
</dbReference>
<dbReference type="Gene3D" id="1.25.40.10">
    <property type="entry name" value="Tetratricopeptide repeat domain"/>
    <property type="match status" value="1"/>
</dbReference>
<keyword evidence="4" id="KW-0547">Nucleotide-binding</keyword>
<dbReference type="InterPro" id="IPR008271">
    <property type="entry name" value="Ser/Thr_kinase_AS"/>
</dbReference>
<dbReference type="InterPro" id="IPR011009">
    <property type="entry name" value="Kinase-like_dom_sf"/>
</dbReference>
<evidence type="ECO:0000313" key="10">
    <source>
        <dbReference type="Proteomes" id="UP000662857"/>
    </source>
</evidence>
<dbReference type="GO" id="GO:0005524">
    <property type="term" value="F:ATP binding"/>
    <property type="evidence" value="ECO:0007669"/>
    <property type="project" value="UniProtKB-KW"/>
</dbReference>
<evidence type="ECO:0000256" key="5">
    <source>
        <dbReference type="ARBA" id="ARBA00022777"/>
    </source>
</evidence>
<reference evidence="9" key="1">
    <citation type="submission" date="2021-02" db="EMBL/GenBank/DDBJ databases">
        <title>Natrosporangium hydrolyticum gen. nov., sp. nov, a haloalkaliphilic actinobacterium from a soda solonchak soil.</title>
        <authorList>
            <person name="Sorokin D.Y."/>
            <person name="Khijniak T.V."/>
            <person name="Zakharycheva A.P."/>
            <person name="Boueva O.V."/>
            <person name="Ariskina E.V."/>
            <person name="Hahnke R.L."/>
            <person name="Bunk B."/>
            <person name="Sproer C."/>
            <person name="Schumann P."/>
            <person name="Evtushenko L.I."/>
            <person name="Kublanov I.V."/>
        </authorList>
    </citation>
    <scope>NUCLEOTIDE SEQUENCE</scope>
    <source>
        <strain evidence="9">DSM 106523</strain>
    </source>
</reference>
<protein>
    <recommendedName>
        <fullName evidence="1">non-specific serine/threonine protein kinase</fullName>
        <ecNumber evidence="1">2.7.11.1</ecNumber>
    </recommendedName>
</protein>
<feature type="region of interest" description="Disordered" evidence="7">
    <location>
        <begin position="306"/>
        <end position="334"/>
    </location>
</feature>
<proteinExistence type="predicted"/>
<evidence type="ECO:0000256" key="7">
    <source>
        <dbReference type="SAM" id="MobiDB-lite"/>
    </source>
</evidence>
<evidence type="ECO:0000256" key="1">
    <source>
        <dbReference type="ARBA" id="ARBA00012513"/>
    </source>
</evidence>
<name>A0A895YHQ1_9ACTN</name>
<evidence type="ECO:0000256" key="3">
    <source>
        <dbReference type="ARBA" id="ARBA00022679"/>
    </source>
</evidence>
<dbReference type="InterPro" id="IPR011990">
    <property type="entry name" value="TPR-like_helical_dom_sf"/>
</dbReference>
<dbReference type="KEGG" id="nhy:JQS43_16685"/>
<dbReference type="EMBL" id="CP070499">
    <property type="protein sequence ID" value="QSB13258.1"/>
    <property type="molecule type" value="Genomic_DNA"/>
</dbReference>
<dbReference type="Proteomes" id="UP000662857">
    <property type="component" value="Chromosome"/>
</dbReference>
<accession>A0A895YHQ1</accession>
<dbReference type="PROSITE" id="PS00108">
    <property type="entry name" value="PROTEIN_KINASE_ST"/>
    <property type="match status" value="1"/>
</dbReference>
<dbReference type="SUPFAM" id="SSF48452">
    <property type="entry name" value="TPR-like"/>
    <property type="match status" value="1"/>
</dbReference>
<dbReference type="PANTHER" id="PTHR43289">
    <property type="entry name" value="MITOGEN-ACTIVATED PROTEIN KINASE KINASE KINASE 20-RELATED"/>
    <property type="match status" value="1"/>
</dbReference>
<organism evidence="9 10">
    <name type="scientific">Natronosporangium hydrolyticum</name>
    <dbReference type="NCBI Taxonomy" id="2811111"/>
    <lineage>
        <taxon>Bacteria</taxon>
        <taxon>Bacillati</taxon>
        <taxon>Actinomycetota</taxon>
        <taxon>Actinomycetes</taxon>
        <taxon>Micromonosporales</taxon>
        <taxon>Micromonosporaceae</taxon>
        <taxon>Natronosporangium</taxon>
    </lineage>
</organism>
<dbReference type="PROSITE" id="PS50011">
    <property type="entry name" value="PROTEIN_KINASE_DOM"/>
    <property type="match status" value="1"/>
</dbReference>
<evidence type="ECO:0000256" key="6">
    <source>
        <dbReference type="ARBA" id="ARBA00022840"/>
    </source>
</evidence>
<feature type="compositionally biased region" description="Pro residues" evidence="7">
    <location>
        <begin position="312"/>
        <end position="325"/>
    </location>
</feature>